<reference evidence="2 3" key="1">
    <citation type="submission" date="2006-02" db="EMBL/GenBank/DDBJ databases">
        <authorList>
            <person name="Pinhassi J."/>
            <person name="Pedros-Alio C."/>
            <person name="Ferriera S."/>
            <person name="Johnson J."/>
            <person name="Kravitz S."/>
            <person name="Halpern A."/>
            <person name="Remington K."/>
            <person name="Beeson K."/>
            <person name="Tran B."/>
            <person name="Rogers Y.-H."/>
            <person name="Friedman R."/>
            <person name="Venter J.C."/>
        </authorList>
    </citation>
    <scope>NUCLEOTIDE SEQUENCE [LARGE SCALE GENOMIC DNA]</scope>
    <source>
        <strain evidence="2 3">MED297</strain>
    </source>
</reference>
<keyword evidence="1" id="KW-1133">Transmembrane helix</keyword>
<proteinExistence type="predicted"/>
<dbReference type="InterPro" id="IPR031982">
    <property type="entry name" value="PilE-like"/>
</dbReference>
<evidence type="ECO:0000256" key="1">
    <source>
        <dbReference type="SAM" id="Phobius"/>
    </source>
</evidence>
<dbReference type="InterPro" id="IPR012902">
    <property type="entry name" value="N_methyl_site"/>
</dbReference>
<accession>A4BJK3</accession>
<gene>
    <name evidence="2" type="ORF">MED297_18201</name>
</gene>
<dbReference type="Gene3D" id="3.30.700.10">
    <property type="entry name" value="Glycoprotein, Type 4 Pilin"/>
    <property type="match status" value="1"/>
</dbReference>
<name>A4BJK3_9GAMM</name>
<evidence type="ECO:0000313" key="3">
    <source>
        <dbReference type="Proteomes" id="UP000005953"/>
    </source>
</evidence>
<keyword evidence="1" id="KW-0812">Transmembrane</keyword>
<keyword evidence="1" id="KW-0472">Membrane</keyword>
<protein>
    <submittedName>
        <fullName evidence="2">Type 4 fimbrial biogenesis protein PilE</fullName>
    </submittedName>
</protein>
<dbReference type="STRING" id="314283.MED297_18201"/>
<keyword evidence="3" id="KW-1185">Reference proteome</keyword>
<dbReference type="InterPro" id="IPR045584">
    <property type="entry name" value="Pilin-like"/>
</dbReference>
<dbReference type="HOGENOM" id="CLU_091705_6_1_6"/>
<sequence>MNNTRGFTLIELMIVVAIVGIIAAIAYPSYQNQVIRTNRSDATIMLTSAANFQERNFSRTGGYTLAVNDLNPTGSESENGFYDLTVVTDATTLPASVTVSGVPTASGGTTDVTISLGCTGARCFQLVATAKGRQLQDTDCLAFTIDNLGRRLSINSTGATNTPGACW</sequence>
<feature type="transmembrane region" description="Helical" evidence="1">
    <location>
        <begin position="12"/>
        <end position="30"/>
    </location>
</feature>
<evidence type="ECO:0000313" key="2">
    <source>
        <dbReference type="EMBL" id="EAR07707.1"/>
    </source>
</evidence>
<dbReference type="AlphaFoldDB" id="A4BJK3"/>
<dbReference type="EMBL" id="AAOE01000034">
    <property type="protein sequence ID" value="EAR07707.1"/>
    <property type="molecule type" value="Genomic_DNA"/>
</dbReference>
<dbReference type="PROSITE" id="PS00409">
    <property type="entry name" value="PROKAR_NTER_METHYL"/>
    <property type="match status" value="1"/>
</dbReference>
<dbReference type="Proteomes" id="UP000005953">
    <property type="component" value="Unassembled WGS sequence"/>
</dbReference>
<comment type="caution">
    <text evidence="2">The sequence shown here is derived from an EMBL/GenBank/DDBJ whole genome shotgun (WGS) entry which is preliminary data.</text>
</comment>
<dbReference type="Pfam" id="PF07963">
    <property type="entry name" value="N_methyl"/>
    <property type="match status" value="1"/>
</dbReference>
<dbReference type="SUPFAM" id="SSF54523">
    <property type="entry name" value="Pili subunits"/>
    <property type="match status" value="1"/>
</dbReference>
<dbReference type="GO" id="GO:0043683">
    <property type="term" value="P:type IV pilus assembly"/>
    <property type="evidence" value="ECO:0007669"/>
    <property type="project" value="InterPro"/>
</dbReference>
<dbReference type="Pfam" id="PF16732">
    <property type="entry name" value="ComP_DUS"/>
    <property type="match status" value="1"/>
</dbReference>
<organism evidence="2 3">
    <name type="scientific">Reinekea blandensis MED297</name>
    <dbReference type="NCBI Taxonomy" id="314283"/>
    <lineage>
        <taxon>Bacteria</taxon>
        <taxon>Pseudomonadati</taxon>
        <taxon>Pseudomonadota</taxon>
        <taxon>Gammaproteobacteria</taxon>
        <taxon>Oceanospirillales</taxon>
        <taxon>Saccharospirillaceae</taxon>
        <taxon>Reinekea</taxon>
    </lineage>
</organism>
<dbReference type="NCBIfam" id="TIGR02532">
    <property type="entry name" value="IV_pilin_GFxxxE"/>
    <property type="match status" value="1"/>
</dbReference>